<dbReference type="Pfam" id="PF03772">
    <property type="entry name" value="Competence"/>
    <property type="match status" value="1"/>
</dbReference>
<comment type="subcellular location">
    <subcellularLocation>
        <location evidence="1">Cell membrane</location>
        <topology evidence="1">Multi-pass membrane protein</topology>
    </subcellularLocation>
</comment>
<evidence type="ECO:0000256" key="2">
    <source>
        <dbReference type="ARBA" id="ARBA00022475"/>
    </source>
</evidence>
<keyword evidence="3 6" id="KW-0812">Transmembrane</keyword>
<evidence type="ECO:0000256" key="1">
    <source>
        <dbReference type="ARBA" id="ARBA00004651"/>
    </source>
</evidence>
<keyword evidence="5 6" id="KW-0472">Membrane</keyword>
<dbReference type="Pfam" id="PF13567">
    <property type="entry name" value="DUF4131"/>
    <property type="match status" value="1"/>
</dbReference>
<feature type="transmembrane region" description="Helical" evidence="6">
    <location>
        <begin position="319"/>
        <end position="334"/>
    </location>
</feature>
<feature type="transmembrane region" description="Helical" evidence="6">
    <location>
        <begin position="277"/>
        <end position="298"/>
    </location>
</feature>
<feature type="transmembrane region" description="Helical" evidence="6">
    <location>
        <begin position="364"/>
        <end position="382"/>
    </location>
</feature>
<evidence type="ECO:0000256" key="4">
    <source>
        <dbReference type="ARBA" id="ARBA00022989"/>
    </source>
</evidence>
<dbReference type="InterPro" id="IPR052159">
    <property type="entry name" value="Competence_DNA_uptake"/>
</dbReference>
<feature type="domain" description="ComEC/Rec2-related protein" evidence="7">
    <location>
        <begin position="257"/>
        <end position="541"/>
    </location>
</feature>
<evidence type="ECO:0000313" key="10">
    <source>
        <dbReference type="Proteomes" id="UP001214854"/>
    </source>
</evidence>
<dbReference type="EMBL" id="JAQQKX010000001">
    <property type="protein sequence ID" value="MDC7681846.1"/>
    <property type="molecule type" value="Genomic_DNA"/>
</dbReference>
<feature type="domain" description="DUF4131" evidence="8">
    <location>
        <begin position="49"/>
        <end position="206"/>
    </location>
</feature>
<feature type="transmembrane region" description="Helical" evidence="6">
    <location>
        <begin position="51"/>
        <end position="69"/>
    </location>
</feature>
<sequence length="711" mass="76670">MNFSVASGREWLRETGRDALSAQAGRLILWIPVALGGGCAVYLSLKVEPALWMALGLVAVCGALVWGLRRFSSWPYVANIAWLFLAFSVGFTVCKARTERVAAPVLSSVETQFRIEAVVIDIIGSDTDKPRLLVAPLRMSGLSPEGTPIRLRLSLRQMPEGLAPGQAIRTFAIVNPPAAPNIPGGFDYARTAWFDAIGGVGFVPGKVVQIATPPMPGRLKRMVTLNAWRWQITRHIVGVLDGQAGQGTRLGGFAAALVTGHQAYLAPQLVEDMRDSGLAHILSISGLHMAIVGGFAFFASRAGLALIPAVALRYPIKKWAAGFGIFAVIVYLAISGAPAPAIRAAVVAIVAFGAILLDRRALSLRALALAAIVVLCLMPEAVFEPGFQMSFCATAALLALSESLPSVPKELSVPWWVRAWQGFWRGIWVSIVASTVAGLATTPFGIFYFNRAQMYGLIANLLEAPITGFVIMPALAVGTALSATPLGTPFLWLAGWGLSLIDRIAGFVAHLPGAVAAVSSPPDIALLLSFGGVLWLCLIRGKARWFGMIAALAILYWPREKAPDLWLHAEGANAAFQIDGKAYALRPKVQQYGYEQWVKRYSLTPDEARLAQDYQCKSYVCVPTGTAPYSVGFAFGKKPPKVENLEALCRSAKLVVLRSEIDTWPDACIGVNRITAADFKRLRAMELNRNPNGTWSIKAAQPLRGHRPWSR</sequence>
<evidence type="ECO:0000256" key="5">
    <source>
        <dbReference type="ARBA" id="ARBA00023136"/>
    </source>
</evidence>
<keyword evidence="4 6" id="KW-1133">Transmembrane helix</keyword>
<dbReference type="NCBIfam" id="TIGR00360">
    <property type="entry name" value="ComEC_N-term"/>
    <property type="match status" value="1"/>
</dbReference>
<organism evidence="9 10">
    <name type="scientific">Asticcacaulis aquaticus</name>
    <dbReference type="NCBI Taxonomy" id="2984212"/>
    <lineage>
        <taxon>Bacteria</taxon>
        <taxon>Pseudomonadati</taxon>
        <taxon>Pseudomonadota</taxon>
        <taxon>Alphaproteobacteria</taxon>
        <taxon>Caulobacterales</taxon>
        <taxon>Caulobacteraceae</taxon>
        <taxon>Asticcacaulis</taxon>
    </lineage>
</organism>
<dbReference type="InterPro" id="IPR025405">
    <property type="entry name" value="DUF4131"/>
</dbReference>
<evidence type="ECO:0000256" key="6">
    <source>
        <dbReference type="SAM" id="Phobius"/>
    </source>
</evidence>
<dbReference type="PANTHER" id="PTHR30619">
    <property type="entry name" value="DNA INTERNALIZATION/COMPETENCE PROTEIN COMEC/REC2"/>
    <property type="match status" value="1"/>
</dbReference>
<accession>A0ABT5HQX7</accession>
<evidence type="ECO:0000313" key="9">
    <source>
        <dbReference type="EMBL" id="MDC7681846.1"/>
    </source>
</evidence>
<comment type="caution">
    <text evidence="9">The sequence shown here is derived from an EMBL/GenBank/DDBJ whole genome shotgun (WGS) entry which is preliminary data.</text>
</comment>
<feature type="transmembrane region" description="Helical" evidence="6">
    <location>
        <begin position="27"/>
        <end position="45"/>
    </location>
</feature>
<gene>
    <name evidence="9" type="ORF">PQU92_01055</name>
</gene>
<keyword evidence="10" id="KW-1185">Reference proteome</keyword>
<dbReference type="PANTHER" id="PTHR30619:SF1">
    <property type="entry name" value="RECOMBINATION PROTEIN 2"/>
    <property type="match status" value="1"/>
</dbReference>
<keyword evidence="2" id="KW-1003">Cell membrane</keyword>
<feature type="transmembrane region" description="Helical" evidence="6">
    <location>
        <begin position="524"/>
        <end position="541"/>
    </location>
</feature>
<evidence type="ECO:0000259" key="8">
    <source>
        <dbReference type="Pfam" id="PF13567"/>
    </source>
</evidence>
<proteinExistence type="predicted"/>
<feature type="transmembrane region" description="Helical" evidence="6">
    <location>
        <begin position="427"/>
        <end position="449"/>
    </location>
</feature>
<name>A0ABT5HQX7_9CAUL</name>
<evidence type="ECO:0000256" key="3">
    <source>
        <dbReference type="ARBA" id="ARBA00022692"/>
    </source>
</evidence>
<reference evidence="9 10" key="1">
    <citation type="submission" date="2023-01" db="EMBL/GenBank/DDBJ databases">
        <title>Novel species of the genus Asticcacaulis isolated from rivers.</title>
        <authorList>
            <person name="Lu H."/>
        </authorList>
    </citation>
    <scope>NUCLEOTIDE SEQUENCE [LARGE SCALE GENOMIC DNA]</scope>
    <source>
        <strain evidence="9 10">BYS171W</strain>
    </source>
</reference>
<protein>
    <submittedName>
        <fullName evidence="9">ComEC/Rec2 family competence protein</fullName>
    </submittedName>
</protein>
<dbReference type="RefSeq" id="WP_272746362.1">
    <property type="nucleotide sequence ID" value="NZ_JAQQKX010000001.1"/>
</dbReference>
<evidence type="ECO:0000259" key="7">
    <source>
        <dbReference type="Pfam" id="PF03772"/>
    </source>
</evidence>
<dbReference type="InterPro" id="IPR004477">
    <property type="entry name" value="ComEC_N"/>
</dbReference>
<dbReference type="Proteomes" id="UP001214854">
    <property type="component" value="Unassembled WGS sequence"/>
</dbReference>
<feature type="transmembrane region" description="Helical" evidence="6">
    <location>
        <begin position="455"/>
        <end position="478"/>
    </location>
</feature>
<feature type="transmembrane region" description="Helical" evidence="6">
    <location>
        <begin position="76"/>
        <end position="93"/>
    </location>
</feature>